<accession>A0A418V4Z7</accession>
<organism evidence="2 3">
    <name type="scientific">Deinococcus cavernae</name>
    <dbReference type="NCBI Taxonomy" id="2320857"/>
    <lineage>
        <taxon>Bacteria</taxon>
        <taxon>Thermotogati</taxon>
        <taxon>Deinococcota</taxon>
        <taxon>Deinococci</taxon>
        <taxon>Deinococcales</taxon>
        <taxon>Deinococcaceae</taxon>
        <taxon>Deinococcus</taxon>
    </lineage>
</organism>
<name>A0A418V4Z7_9DEIO</name>
<evidence type="ECO:0000313" key="3">
    <source>
        <dbReference type="Proteomes" id="UP000286287"/>
    </source>
</evidence>
<keyword evidence="1" id="KW-0812">Transmembrane</keyword>
<keyword evidence="1" id="KW-0472">Membrane</keyword>
<keyword evidence="3" id="KW-1185">Reference proteome</keyword>
<dbReference type="EMBL" id="QYUJ01000014">
    <property type="protein sequence ID" value="RJF71184.1"/>
    <property type="molecule type" value="Genomic_DNA"/>
</dbReference>
<protein>
    <submittedName>
        <fullName evidence="2">Uncharacterized protein</fullName>
    </submittedName>
</protein>
<dbReference type="RefSeq" id="WP_119762088.1">
    <property type="nucleotide sequence ID" value="NZ_QYUJ01000014.1"/>
</dbReference>
<feature type="transmembrane region" description="Helical" evidence="1">
    <location>
        <begin position="36"/>
        <end position="61"/>
    </location>
</feature>
<evidence type="ECO:0000256" key="1">
    <source>
        <dbReference type="SAM" id="Phobius"/>
    </source>
</evidence>
<evidence type="ECO:0000313" key="2">
    <source>
        <dbReference type="EMBL" id="RJF71184.1"/>
    </source>
</evidence>
<sequence length="112" mass="11926">MATGLGIGVLVGESSLTWVDMARDASERLDTPLPPALLLASPLLVEVMLSLTCLITGLLAWHSARWFSGQQRTLAHQRQGGTGLAGQERRVAGAAVLRGRARLGLLPAQSEW</sequence>
<dbReference type="Proteomes" id="UP000286287">
    <property type="component" value="Unassembled WGS sequence"/>
</dbReference>
<gene>
    <name evidence="2" type="ORF">D3875_05945</name>
</gene>
<proteinExistence type="predicted"/>
<keyword evidence="1" id="KW-1133">Transmembrane helix</keyword>
<dbReference type="AlphaFoldDB" id="A0A418V4Z7"/>
<comment type="caution">
    <text evidence="2">The sequence shown here is derived from an EMBL/GenBank/DDBJ whole genome shotgun (WGS) entry which is preliminary data.</text>
</comment>
<reference evidence="2 3" key="1">
    <citation type="submission" date="2018-09" db="EMBL/GenBank/DDBJ databases">
        <authorList>
            <person name="Zhu H."/>
        </authorList>
    </citation>
    <scope>NUCLEOTIDE SEQUENCE [LARGE SCALE GENOMIC DNA]</scope>
    <source>
        <strain evidence="2 3">K2S05-167</strain>
    </source>
</reference>